<dbReference type="STRING" id="252305.OB2597_19911"/>
<comment type="caution">
    <text evidence="3">The sequence shown here is derived from an EMBL/GenBank/DDBJ whole genome shotgun (WGS) entry which is preliminary data.</text>
</comment>
<evidence type="ECO:0000313" key="3">
    <source>
        <dbReference type="EMBL" id="EAQ02383.1"/>
    </source>
</evidence>
<sequence length="141" mass="15040">MFNKILLAVDINDDAGAQRAADHGLELARMCGAELHVLNVVPDMGFNLVGSAFGPEHAKQVRTETETALRTWAEGAMPGAGIAGLHVSQGTVYDQIIRKADKLGADAIVVGAHRPELRDYLVGPNAARVVRHAKQAVLVVR</sequence>
<dbReference type="SUPFAM" id="SSF52402">
    <property type="entry name" value="Adenine nucleotide alpha hydrolases-like"/>
    <property type="match status" value="1"/>
</dbReference>
<dbReference type="CDD" id="cd00293">
    <property type="entry name" value="USP-like"/>
    <property type="match status" value="1"/>
</dbReference>
<organism evidence="3 4">
    <name type="scientific">Pseudooceanicola batsensis (strain ATCC BAA-863 / DSM 15984 / KCTC 12145 / HTCC2597)</name>
    <name type="common">Oceanicola batsensis</name>
    <dbReference type="NCBI Taxonomy" id="252305"/>
    <lineage>
        <taxon>Bacteria</taxon>
        <taxon>Pseudomonadati</taxon>
        <taxon>Pseudomonadota</taxon>
        <taxon>Alphaproteobacteria</taxon>
        <taxon>Rhodobacterales</taxon>
        <taxon>Paracoccaceae</taxon>
        <taxon>Pseudooceanicola</taxon>
    </lineage>
</organism>
<evidence type="ECO:0000256" key="1">
    <source>
        <dbReference type="ARBA" id="ARBA00008791"/>
    </source>
</evidence>
<dbReference type="InterPro" id="IPR006015">
    <property type="entry name" value="Universal_stress_UspA"/>
</dbReference>
<comment type="similarity">
    <text evidence="1">Belongs to the universal stress protein A family.</text>
</comment>
<gene>
    <name evidence="3" type="ORF">OB2597_19911</name>
</gene>
<evidence type="ECO:0000313" key="4">
    <source>
        <dbReference type="Proteomes" id="UP000004318"/>
    </source>
</evidence>
<dbReference type="PRINTS" id="PR01438">
    <property type="entry name" value="UNVRSLSTRESS"/>
</dbReference>
<proteinExistence type="inferred from homology"/>
<dbReference type="InterPro" id="IPR006016">
    <property type="entry name" value="UspA"/>
</dbReference>
<dbReference type="PANTHER" id="PTHR46268:SF6">
    <property type="entry name" value="UNIVERSAL STRESS PROTEIN UP12"/>
    <property type="match status" value="1"/>
</dbReference>
<dbReference type="HOGENOM" id="CLU_049301_12_1_5"/>
<dbReference type="Pfam" id="PF00582">
    <property type="entry name" value="Usp"/>
    <property type="match status" value="1"/>
</dbReference>
<keyword evidence="4" id="KW-1185">Reference proteome</keyword>
<dbReference type="PANTHER" id="PTHR46268">
    <property type="entry name" value="STRESS RESPONSE PROTEIN NHAX"/>
    <property type="match status" value="1"/>
</dbReference>
<dbReference type="Gene3D" id="3.40.50.620">
    <property type="entry name" value="HUPs"/>
    <property type="match status" value="1"/>
</dbReference>
<dbReference type="InterPro" id="IPR014729">
    <property type="entry name" value="Rossmann-like_a/b/a_fold"/>
</dbReference>
<dbReference type="AlphaFoldDB" id="A3U0U2"/>
<dbReference type="RefSeq" id="WP_009803925.1">
    <property type="nucleotide sequence ID" value="NZ_AAMO01000008.1"/>
</dbReference>
<name>A3U0U2_PSEBH</name>
<accession>A3U0U2</accession>
<dbReference type="Proteomes" id="UP000004318">
    <property type="component" value="Unassembled WGS sequence"/>
</dbReference>
<dbReference type="OrthoDB" id="9792500at2"/>
<dbReference type="EMBL" id="AAMO01000008">
    <property type="protein sequence ID" value="EAQ02383.1"/>
    <property type="molecule type" value="Genomic_DNA"/>
</dbReference>
<protein>
    <recommendedName>
        <fullName evidence="2">UspA domain-containing protein</fullName>
    </recommendedName>
</protein>
<feature type="domain" description="UspA" evidence="2">
    <location>
        <begin position="1"/>
        <end position="141"/>
    </location>
</feature>
<reference evidence="3 4" key="1">
    <citation type="journal article" date="2010" name="J. Bacteriol.">
        <title>Genome sequences of Oceanicola granulosus HTCC2516(T) and Oceanicola batsensis HTCC2597(TDelta).</title>
        <authorList>
            <person name="Thrash J.C."/>
            <person name="Cho J.C."/>
            <person name="Vergin K.L."/>
            <person name="Giovannoni S.J."/>
        </authorList>
    </citation>
    <scope>NUCLEOTIDE SEQUENCE [LARGE SCALE GENOMIC DNA]</scope>
    <source>
        <strain evidence="4">ATCC BAA-863 / DSM 15984 / KCTC 12145 / HTCC2597</strain>
    </source>
</reference>
<evidence type="ECO:0000259" key="2">
    <source>
        <dbReference type="Pfam" id="PF00582"/>
    </source>
</evidence>